<accession>A0A6T6WWV1</accession>
<keyword evidence="4" id="KW-0342">GTP-binding</keyword>
<dbReference type="SUPFAM" id="SSF52540">
    <property type="entry name" value="P-loop containing nucleoside triphosphate hydrolases"/>
    <property type="match status" value="1"/>
</dbReference>
<dbReference type="AlphaFoldDB" id="A0A6T6WWV1"/>
<dbReference type="Pfam" id="PF05049">
    <property type="entry name" value="IIGP"/>
    <property type="match status" value="1"/>
</dbReference>
<dbReference type="InterPro" id="IPR030385">
    <property type="entry name" value="G_IRG_dom"/>
</dbReference>
<evidence type="ECO:0000259" key="5">
    <source>
        <dbReference type="PROSITE" id="PS51716"/>
    </source>
</evidence>
<evidence type="ECO:0000256" key="3">
    <source>
        <dbReference type="ARBA" id="ARBA00022801"/>
    </source>
</evidence>
<dbReference type="Gene3D" id="3.40.50.300">
    <property type="entry name" value="P-loop containing nucleotide triphosphate hydrolases"/>
    <property type="match status" value="1"/>
</dbReference>
<dbReference type="PANTHER" id="PTHR32341:SF10">
    <property type="entry name" value="INTERFERON-INDUCIBLE GTPASE 5"/>
    <property type="match status" value="1"/>
</dbReference>
<sequence>MFRKNSTPPSLALGLALSGVALVALCLASFSSDLRVGVARPTNFRLSPVKYAIRKPVYGRAVRVRAETQSPEDFLATIDMASLPYDAATNGLNQAIEDAARVRDTAACRLLEKIRRAQHESELSKGEVPWYRGGSKDRARYDGVMNMSPLEEQRMEIERNRRKQDELKAHEYWRKEDALVEQCKAQGMMDITSKDQYGMPMDVQRILYDAANALGRAITEGEPNKLVSMKLAVDPMPWWDFSNQAIPVGIVRTLQEMGGFEKVAVIPPPNDDISREPMDRLVIGDVQNADVVYVMNPVLDTEEKIYELAQMAQSTKNGNVIVLDGTFGEPGSMEGKRVRQSAKDLFKGGIQSLQFIMSPVPLTKPVGGDPYPIPDWLVKAGYKATGNLAITGNSGTGKSSLNNAMRGLKPRDDGAAEVGVKETTLEPTPYTIDVAGKQMAMYDLPGAGTPRFPLESYIRNMGIKYFDLVIVASAGRFTETDLNLMDELRKNGIPFFALRTKIDLEIRNAEADGMRPDQVIDKIREDLEHYTLLSPDRIYMVSSRRPEEFDFQRLKADTQKELTRALDVKLAKALTRPLEIKGVWNSV</sequence>
<gene>
    <name evidence="6" type="ORF">LAMO00422_LOCUS16223</name>
</gene>
<name>A0A6T6WWV1_9EUKA</name>
<keyword evidence="3" id="KW-0378">Hydrolase</keyword>
<keyword evidence="2" id="KW-0547">Nucleotide-binding</keyword>
<evidence type="ECO:0000313" key="6">
    <source>
        <dbReference type="EMBL" id="CAD8457276.1"/>
    </source>
</evidence>
<dbReference type="GO" id="GO:0016787">
    <property type="term" value="F:hydrolase activity"/>
    <property type="evidence" value="ECO:0007669"/>
    <property type="project" value="UniProtKB-KW"/>
</dbReference>
<comment type="similarity">
    <text evidence="1">Belongs to the TRAFAC class dynamin-like GTPase superfamily. IRG family.</text>
</comment>
<dbReference type="PANTHER" id="PTHR32341">
    <property type="entry name" value="INTERFERON-INDUCIBLE GTPASE"/>
    <property type="match status" value="1"/>
</dbReference>
<organism evidence="6">
    <name type="scientific">Amorphochlora amoebiformis</name>
    <dbReference type="NCBI Taxonomy" id="1561963"/>
    <lineage>
        <taxon>Eukaryota</taxon>
        <taxon>Sar</taxon>
        <taxon>Rhizaria</taxon>
        <taxon>Cercozoa</taxon>
        <taxon>Chlorarachniophyceae</taxon>
        <taxon>Amorphochlora</taxon>
    </lineage>
</organism>
<evidence type="ECO:0000256" key="1">
    <source>
        <dbReference type="ARBA" id="ARBA00005429"/>
    </source>
</evidence>
<dbReference type="GO" id="GO:0016020">
    <property type="term" value="C:membrane"/>
    <property type="evidence" value="ECO:0007669"/>
    <property type="project" value="InterPro"/>
</dbReference>
<dbReference type="InterPro" id="IPR007743">
    <property type="entry name" value="Immunity-related_GTPase-like"/>
</dbReference>
<dbReference type="InterPro" id="IPR027417">
    <property type="entry name" value="P-loop_NTPase"/>
</dbReference>
<dbReference type="InterPro" id="IPR051515">
    <property type="entry name" value="IRG"/>
</dbReference>
<dbReference type="EMBL" id="HBEM01023874">
    <property type="protein sequence ID" value="CAD8457276.1"/>
    <property type="molecule type" value="Transcribed_RNA"/>
</dbReference>
<reference evidence="6" key="1">
    <citation type="submission" date="2021-01" db="EMBL/GenBank/DDBJ databases">
        <authorList>
            <person name="Corre E."/>
            <person name="Pelletier E."/>
            <person name="Niang G."/>
            <person name="Scheremetjew M."/>
            <person name="Finn R."/>
            <person name="Kale V."/>
            <person name="Holt S."/>
            <person name="Cochrane G."/>
            <person name="Meng A."/>
            <person name="Brown T."/>
            <person name="Cohen L."/>
        </authorList>
    </citation>
    <scope>NUCLEOTIDE SEQUENCE</scope>
    <source>
        <strain evidence="6">CCMP2058</strain>
    </source>
</reference>
<dbReference type="PROSITE" id="PS51716">
    <property type="entry name" value="G_IRG"/>
    <property type="match status" value="1"/>
</dbReference>
<proteinExistence type="inferred from homology"/>
<dbReference type="GO" id="GO:0005525">
    <property type="term" value="F:GTP binding"/>
    <property type="evidence" value="ECO:0007669"/>
    <property type="project" value="UniProtKB-KW"/>
</dbReference>
<evidence type="ECO:0000256" key="4">
    <source>
        <dbReference type="ARBA" id="ARBA00023134"/>
    </source>
</evidence>
<feature type="domain" description="IRG-type G" evidence="5">
    <location>
        <begin position="384"/>
        <end position="561"/>
    </location>
</feature>
<evidence type="ECO:0000256" key="2">
    <source>
        <dbReference type="ARBA" id="ARBA00022741"/>
    </source>
</evidence>
<protein>
    <recommendedName>
        <fullName evidence="5">IRG-type G domain-containing protein</fullName>
    </recommendedName>
</protein>